<dbReference type="EMBL" id="JAKGTI010000003">
    <property type="protein sequence ID" value="MCF4099568.1"/>
    <property type="molecule type" value="Genomic_DNA"/>
</dbReference>
<dbReference type="Pfam" id="PF21820">
    <property type="entry name" value="DUF6886"/>
    <property type="match status" value="1"/>
</dbReference>
<dbReference type="InterPro" id="IPR049253">
    <property type="entry name" value="DUF6886"/>
</dbReference>
<keyword evidence="2" id="KW-1185">Reference proteome</keyword>
<dbReference type="RefSeq" id="WP_236115258.1">
    <property type="nucleotide sequence ID" value="NZ_JAKGTI010000003.1"/>
</dbReference>
<dbReference type="Proteomes" id="UP001201217">
    <property type="component" value="Unassembled WGS sequence"/>
</dbReference>
<name>A0ABS9E9X8_9HYPH</name>
<gene>
    <name evidence="1" type="ORF">L1I42_13820</name>
</gene>
<protein>
    <recommendedName>
        <fullName evidence="3">DUF4433 domain-containing protein</fullName>
    </recommendedName>
</protein>
<evidence type="ECO:0008006" key="3">
    <source>
        <dbReference type="Google" id="ProtNLM"/>
    </source>
</evidence>
<sequence length="175" mass="20118">MNWIEPTALYHASETPHIDCFQPRPANDGTDKVWAILGKRLQNYLFPRDCPRICLWANSATTAQDKALLDGAETHITIEEKWRDICARTPLYIYQFAPKDFKVQDENAGYMTSRTAQRPLQMYELKPDELDFNRLNTKLSTTSQLLPLRDKVLGTSLAYSMIRLRNAAPIQSMPL</sequence>
<evidence type="ECO:0000313" key="1">
    <source>
        <dbReference type="EMBL" id="MCF4099568.1"/>
    </source>
</evidence>
<accession>A0ABS9E9X8</accession>
<reference evidence="1 2" key="1">
    <citation type="submission" date="2022-01" db="EMBL/GenBank/DDBJ databases">
        <title>Maritalea mediterranea sp. nov., isolated from marine plastic residues from the Malva-rosa beach (Valencia, Spain).</title>
        <authorList>
            <person name="Vidal-Verdu A."/>
            <person name="Molina-Menor E."/>
            <person name="Pascual J."/>
            <person name="Pereto J."/>
            <person name="Porcar M."/>
        </authorList>
    </citation>
    <scope>NUCLEOTIDE SEQUENCE [LARGE SCALE GENOMIC DNA]</scope>
    <source>
        <strain evidence="1 2">P4.10X</strain>
    </source>
</reference>
<evidence type="ECO:0000313" key="2">
    <source>
        <dbReference type="Proteomes" id="UP001201217"/>
    </source>
</evidence>
<organism evidence="1 2">
    <name type="scientific">Maritalea mediterranea</name>
    <dbReference type="NCBI Taxonomy" id="2909667"/>
    <lineage>
        <taxon>Bacteria</taxon>
        <taxon>Pseudomonadati</taxon>
        <taxon>Pseudomonadota</taxon>
        <taxon>Alphaproteobacteria</taxon>
        <taxon>Hyphomicrobiales</taxon>
        <taxon>Devosiaceae</taxon>
        <taxon>Maritalea</taxon>
    </lineage>
</organism>
<proteinExistence type="predicted"/>
<comment type="caution">
    <text evidence="1">The sequence shown here is derived from an EMBL/GenBank/DDBJ whole genome shotgun (WGS) entry which is preliminary data.</text>
</comment>